<gene>
    <name evidence="4" type="ORF">GO495_15405</name>
</gene>
<dbReference type="InterPro" id="IPR001375">
    <property type="entry name" value="Peptidase_S9_cat"/>
</dbReference>
<dbReference type="GO" id="GO:0016787">
    <property type="term" value="F:hydrolase activity"/>
    <property type="evidence" value="ECO:0007669"/>
    <property type="project" value="UniProtKB-KW"/>
</dbReference>
<dbReference type="OrthoDB" id="9777975at2"/>
<keyword evidence="1 4" id="KW-0378">Hydrolase</keyword>
<dbReference type="AlphaFoldDB" id="A0A6N8J9Q4"/>
<dbReference type="Pfam" id="PF00326">
    <property type="entry name" value="Peptidase_S9"/>
    <property type="match status" value="1"/>
</dbReference>
<dbReference type="InterPro" id="IPR029058">
    <property type="entry name" value="AB_hydrolase_fold"/>
</dbReference>
<evidence type="ECO:0000259" key="3">
    <source>
        <dbReference type="Pfam" id="PF20434"/>
    </source>
</evidence>
<evidence type="ECO:0000313" key="4">
    <source>
        <dbReference type="EMBL" id="MVT41977.1"/>
    </source>
</evidence>
<feature type="domain" description="Peptidase S9 prolyl oligopeptidase catalytic" evidence="2">
    <location>
        <begin position="280"/>
        <end position="344"/>
    </location>
</feature>
<dbReference type="InterPro" id="IPR050300">
    <property type="entry name" value="GDXG_lipolytic_enzyme"/>
</dbReference>
<accession>A0A6N8J9Q4</accession>
<dbReference type="Gene3D" id="3.40.50.1820">
    <property type="entry name" value="alpha/beta hydrolase"/>
    <property type="match status" value="1"/>
</dbReference>
<dbReference type="PANTHER" id="PTHR48081">
    <property type="entry name" value="AB HYDROLASE SUPERFAMILY PROTEIN C4A8.06C"/>
    <property type="match status" value="1"/>
</dbReference>
<dbReference type="EMBL" id="WRXO01000004">
    <property type="protein sequence ID" value="MVT41977.1"/>
    <property type="molecule type" value="Genomic_DNA"/>
</dbReference>
<evidence type="ECO:0000259" key="2">
    <source>
        <dbReference type="Pfam" id="PF00326"/>
    </source>
</evidence>
<proteinExistence type="predicted"/>
<dbReference type="InterPro" id="IPR049492">
    <property type="entry name" value="BD-FAE-like_dom"/>
</dbReference>
<feature type="domain" description="BD-FAE-like" evidence="3">
    <location>
        <begin position="85"/>
        <end position="234"/>
    </location>
</feature>
<evidence type="ECO:0000256" key="1">
    <source>
        <dbReference type="ARBA" id="ARBA00022801"/>
    </source>
</evidence>
<sequence length="387" mass="43031">MVIPGIYSTLVFFIYLYRVNNTIHAPTGLKQAYGPDWENRIKQGQKEHFLSNPVSLTIPAGSAFIFRQDIPFCVIPGTNRELLCDIWTPADNAARSGVAFIYFHGSAWGVLDKDFGTRPFFKHLVSQGHVIMDVAYRLFPETDMTGMVNDVYRAIAWMKTQASDLKIEPDRIVIGGASAGGHLSLLAAYSKSPAFIPVELSDTDLSVHAVISEYGPSDLQALYYHTGQDITTRRQQKRGASKPTPKWVQRMMGKNFHRLGMDKDLSAIGILPVILGCYPDQCPEIYAAFSPVTHVHKDCPQTLILQGSHDLITSVVATRKFYKRLIKKGVTVAMYLIPQTDHAFDLILPNISPAAHTAFYFVERFLALQVEGAAVLKNASMPKNIGK</sequence>
<comment type="caution">
    <text evidence="4">The sequence shown here is derived from an EMBL/GenBank/DDBJ whole genome shotgun (WGS) entry which is preliminary data.</text>
</comment>
<dbReference type="Proteomes" id="UP000468388">
    <property type="component" value="Unassembled WGS sequence"/>
</dbReference>
<keyword evidence="5" id="KW-1185">Reference proteome</keyword>
<organism evidence="4 5">
    <name type="scientific">Chitinophaga oryziterrae</name>
    <dbReference type="NCBI Taxonomy" id="1031224"/>
    <lineage>
        <taxon>Bacteria</taxon>
        <taxon>Pseudomonadati</taxon>
        <taxon>Bacteroidota</taxon>
        <taxon>Chitinophagia</taxon>
        <taxon>Chitinophagales</taxon>
        <taxon>Chitinophagaceae</taxon>
        <taxon>Chitinophaga</taxon>
    </lineage>
</organism>
<evidence type="ECO:0000313" key="5">
    <source>
        <dbReference type="Proteomes" id="UP000468388"/>
    </source>
</evidence>
<dbReference type="Pfam" id="PF20434">
    <property type="entry name" value="BD-FAE"/>
    <property type="match status" value="1"/>
</dbReference>
<reference evidence="4 5" key="1">
    <citation type="submission" date="2019-12" db="EMBL/GenBank/DDBJ databases">
        <title>The draft genomic sequence of strain Chitinophaga oryziterrae JCM 16595.</title>
        <authorList>
            <person name="Zhang X."/>
        </authorList>
    </citation>
    <scope>NUCLEOTIDE SEQUENCE [LARGE SCALE GENOMIC DNA]</scope>
    <source>
        <strain evidence="4 5">JCM 16595</strain>
    </source>
</reference>
<protein>
    <submittedName>
        <fullName evidence="4">Alpha/beta hydrolase fold domain-containing protein</fullName>
    </submittedName>
</protein>
<name>A0A6N8J9Q4_9BACT</name>
<dbReference type="SUPFAM" id="SSF53474">
    <property type="entry name" value="alpha/beta-Hydrolases"/>
    <property type="match status" value="1"/>
</dbReference>
<dbReference type="PANTHER" id="PTHR48081:SF33">
    <property type="entry name" value="KYNURENINE FORMAMIDASE"/>
    <property type="match status" value="1"/>
</dbReference>